<organism evidence="6 7">
    <name type="scientific">Methanospirillum lacunae</name>
    <dbReference type="NCBI Taxonomy" id="668570"/>
    <lineage>
        <taxon>Archaea</taxon>
        <taxon>Methanobacteriati</taxon>
        <taxon>Methanobacteriota</taxon>
        <taxon>Stenosarchaea group</taxon>
        <taxon>Methanomicrobia</taxon>
        <taxon>Methanomicrobiales</taxon>
        <taxon>Methanospirillaceae</taxon>
        <taxon>Methanospirillum</taxon>
    </lineage>
</organism>
<comment type="caution">
    <text evidence="6">The sequence shown here is derived from an EMBL/GenBank/DDBJ whole genome shotgun (WGS) entry which is preliminary data.</text>
</comment>
<reference evidence="6 7" key="1">
    <citation type="submission" date="2018-05" db="EMBL/GenBank/DDBJ databases">
        <title>Draft genome of Methanospirillum lacunae Ki8-1.</title>
        <authorList>
            <person name="Dueholm M.S."/>
            <person name="Nielsen P.H."/>
            <person name="Bakmann L.F."/>
            <person name="Otzen D.E."/>
        </authorList>
    </citation>
    <scope>NUCLEOTIDE SEQUENCE [LARGE SCALE GENOMIC DNA]</scope>
    <source>
        <strain evidence="6 7">Ki8-1</strain>
    </source>
</reference>
<proteinExistence type="inferred from homology"/>
<feature type="domain" description="Fe-containing alcohol dehydrogenase-like C-terminal" evidence="5">
    <location>
        <begin position="194"/>
        <end position="388"/>
    </location>
</feature>
<dbReference type="GO" id="GO:0004022">
    <property type="term" value="F:alcohol dehydrogenase (NAD+) activity"/>
    <property type="evidence" value="ECO:0007669"/>
    <property type="project" value="TreeGrafter"/>
</dbReference>
<comment type="similarity">
    <text evidence="1">Belongs to the iron-containing alcohol dehydrogenase family.</text>
</comment>
<dbReference type="EMBL" id="QGMY01000002">
    <property type="protein sequence ID" value="PWR74492.1"/>
    <property type="molecule type" value="Genomic_DNA"/>
</dbReference>
<dbReference type="PROSITE" id="PS00060">
    <property type="entry name" value="ADH_IRON_2"/>
    <property type="match status" value="1"/>
</dbReference>
<evidence type="ECO:0000256" key="3">
    <source>
        <dbReference type="ARBA" id="ARBA00023027"/>
    </source>
</evidence>
<accession>A0A2V2N2W0</accession>
<dbReference type="AlphaFoldDB" id="A0A2V2N2W0"/>
<evidence type="ECO:0000313" key="6">
    <source>
        <dbReference type="EMBL" id="PWR74492.1"/>
    </source>
</evidence>
<dbReference type="CDD" id="cd17814">
    <property type="entry name" value="Fe-ADH-like"/>
    <property type="match status" value="1"/>
</dbReference>
<dbReference type="InterPro" id="IPR001670">
    <property type="entry name" value="ADH_Fe/GldA"/>
</dbReference>
<sequence length="388" mass="41680">MTDPSVFELRKFVAPEIVYGDGARFLAGRFASIFQAEKILVVTDPGIIASGITAEILESLDEAGIRYSVFSDIVPNPHAESVMEGARIYKDNHCTGIIAVGGGSPIDCAKGIGIVSSNNRHILEFEGVDMVEIPAPPLICIPTTSGSSADVSQFAIISDKARKVKIAIISKTLVPDVALIDPSTLMTLGPDLTLHTVLDALTHAIEAYVSNAHSSITDIHALEAIRLVWSYLPLVMQDPTNLEYRSYTMLASMHAGLAFSNASLGAVHAMAHSLGGFLDLPHGMCNAMLLPAVIRFNYQGAQERYDTIAKVMGIDMTGSSGEARGKLLISTLLNFYHVIGFSSNLSEAGVKKSHLMDLADKAMTDACMVTNPRQIEREDLLSIYESAL</sequence>
<dbReference type="Pfam" id="PF00465">
    <property type="entry name" value="Fe-ADH"/>
    <property type="match status" value="1"/>
</dbReference>
<evidence type="ECO:0000256" key="1">
    <source>
        <dbReference type="ARBA" id="ARBA00007358"/>
    </source>
</evidence>
<dbReference type="GO" id="GO:0046872">
    <property type="term" value="F:metal ion binding"/>
    <property type="evidence" value="ECO:0007669"/>
    <property type="project" value="InterPro"/>
</dbReference>
<keyword evidence="2" id="KW-0560">Oxidoreductase</keyword>
<dbReference type="Gene3D" id="3.40.50.1970">
    <property type="match status" value="1"/>
</dbReference>
<dbReference type="InterPro" id="IPR018211">
    <property type="entry name" value="ADH_Fe_CS"/>
</dbReference>
<dbReference type="OrthoDB" id="57329at2157"/>
<evidence type="ECO:0000259" key="4">
    <source>
        <dbReference type="Pfam" id="PF00465"/>
    </source>
</evidence>
<dbReference type="RefSeq" id="WP_109967772.1">
    <property type="nucleotide sequence ID" value="NZ_CP176093.1"/>
</dbReference>
<gene>
    <name evidence="6" type="ORF">DK846_01760</name>
</gene>
<dbReference type="SUPFAM" id="SSF56796">
    <property type="entry name" value="Dehydroquinate synthase-like"/>
    <property type="match status" value="1"/>
</dbReference>
<dbReference type="NCBIfam" id="NF041833">
    <property type="entry name" value="Fe_ADH_ErcA"/>
    <property type="match status" value="1"/>
</dbReference>
<dbReference type="InterPro" id="IPR039697">
    <property type="entry name" value="Alcohol_dehydrogenase_Fe"/>
</dbReference>
<keyword evidence="7" id="KW-1185">Reference proteome</keyword>
<dbReference type="InterPro" id="IPR056798">
    <property type="entry name" value="ADH_Fe_C"/>
</dbReference>
<dbReference type="PANTHER" id="PTHR11496">
    <property type="entry name" value="ALCOHOL DEHYDROGENASE"/>
    <property type="match status" value="1"/>
</dbReference>
<dbReference type="FunFam" id="1.20.1090.10:FF:000001">
    <property type="entry name" value="Aldehyde-alcohol dehydrogenase"/>
    <property type="match status" value="1"/>
</dbReference>
<evidence type="ECO:0000256" key="2">
    <source>
        <dbReference type="ARBA" id="ARBA00023002"/>
    </source>
</evidence>
<keyword evidence="3" id="KW-0520">NAD</keyword>
<dbReference type="Proteomes" id="UP000245657">
    <property type="component" value="Unassembled WGS sequence"/>
</dbReference>
<name>A0A2V2N2W0_9EURY</name>
<evidence type="ECO:0000313" key="7">
    <source>
        <dbReference type="Proteomes" id="UP000245657"/>
    </source>
</evidence>
<evidence type="ECO:0000259" key="5">
    <source>
        <dbReference type="Pfam" id="PF25137"/>
    </source>
</evidence>
<dbReference type="FunFam" id="3.40.50.1970:FF:000003">
    <property type="entry name" value="Alcohol dehydrogenase, iron-containing"/>
    <property type="match status" value="1"/>
</dbReference>
<dbReference type="Pfam" id="PF25137">
    <property type="entry name" value="ADH_Fe_C"/>
    <property type="match status" value="1"/>
</dbReference>
<dbReference type="Gene3D" id="1.20.1090.10">
    <property type="entry name" value="Dehydroquinate synthase-like - alpha domain"/>
    <property type="match status" value="1"/>
</dbReference>
<protein>
    <submittedName>
        <fullName evidence="6">Alcohol dehydrogenase</fullName>
    </submittedName>
</protein>
<feature type="domain" description="Alcohol dehydrogenase iron-type/glycerol dehydrogenase GldA" evidence="4">
    <location>
        <begin position="15"/>
        <end position="182"/>
    </location>
</feature>
<dbReference type="PANTHER" id="PTHR11496:SF102">
    <property type="entry name" value="ALCOHOL DEHYDROGENASE 4"/>
    <property type="match status" value="1"/>
</dbReference>
<dbReference type="GeneID" id="97549255"/>